<sequence>MSNTNVLTIDAKTLVKAWQDALPEFIKPSGECSIQADEKFADTLLIHIKDDGRSHYSFDFRVKYVDDREIHVEFIDVEKANVHADEQTEIIQSLVKDYTRHIRECAQSLKGVTKQ</sequence>
<dbReference type="Proteomes" id="UP001056756">
    <property type="component" value="Chromosome"/>
</dbReference>
<name>A0A9J6ZJF3_9BACL</name>
<organism evidence="1 2">
    <name type="scientific">Candidatus Pristimantibacillus lignocellulolyticus</name>
    <dbReference type="NCBI Taxonomy" id="2994561"/>
    <lineage>
        <taxon>Bacteria</taxon>
        <taxon>Bacillati</taxon>
        <taxon>Bacillota</taxon>
        <taxon>Bacilli</taxon>
        <taxon>Bacillales</taxon>
        <taxon>Paenibacillaceae</taxon>
        <taxon>Candidatus Pristimantibacillus</taxon>
    </lineage>
</organism>
<accession>A0A9J6ZJF3</accession>
<protein>
    <submittedName>
        <fullName evidence="1">Uncharacterized protein</fullName>
    </submittedName>
</protein>
<gene>
    <name evidence="1" type="ORF">NAG76_08815</name>
</gene>
<reference evidence="1" key="1">
    <citation type="submission" date="2022-05" db="EMBL/GenBank/DDBJ databases">
        <title>Novel bacterial taxa in a minimal lignocellulolytic consortium and its capacity to transform plastics disclosed by genome-resolved metagenomics.</title>
        <authorList>
            <person name="Rodriguez C.A.D."/>
            <person name="Diaz-Garcia L."/>
            <person name="Herrera K."/>
            <person name="Tarazona N.A."/>
            <person name="Sproer C."/>
            <person name="Overmann J."/>
            <person name="Jimenez D.J."/>
        </authorList>
    </citation>
    <scope>NUCLEOTIDE SEQUENCE</scope>
    <source>
        <strain evidence="1">MAG5</strain>
    </source>
</reference>
<dbReference type="KEGG" id="plig:NAG76_08815"/>
<evidence type="ECO:0000313" key="1">
    <source>
        <dbReference type="EMBL" id="URN96298.1"/>
    </source>
</evidence>
<dbReference type="EMBL" id="CP097899">
    <property type="protein sequence ID" value="URN96298.1"/>
    <property type="molecule type" value="Genomic_DNA"/>
</dbReference>
<evidence type="ECO:0000313" key="2">
    <source>
        <dbReference type="Proteomes" id="UP001056756"/>
    </source>
</evidence>
<proteinExistence type="predicted"/>
<dbReference type="AlphaFoldDB" id="A0A9J6ZJF3"/>